<evidence type="ECO:0000256" key="4">
    <source>
        <dbReference type="ARBA" id="ARBA00022723"/>
    </source>
</evidence>
<keyword evidence="6" id="KW-1015">Disulfide bond</keyword>
<sequence>MNANQRVDSIRRERPNARLVSRALLSSRRAIASRASSMLMQFGQFLSHDMSKNKLDGQCKCDGGPECISIFLSPTDSRSRGAPCIPLKRAAAICGTGVGGVAREQMNANTAFIDASQVYGSDAISQRKFRAGFRSGLSMIPIGGRMFPPMDGRNTFNTGDDRSNLFVGLAALHTVFVRLHNKIDTDLRHINRHWSENRLFQETRKIVGAMMQVVTYKEFLPALLGSLHDTLIPGYIRYNPTINPGVSNEFAGAAYRLHGLIQEIYELRNRNFDVIGTTRFVESTFQVQRIISGGIDSLIRGLVSQPARLPQRITTQEIYELRNRNFDVIGTTRFVESTFQVQRIISGGIDSLIRGLVSQPARLPQRITTQVTELLGGGMLDMASINIMRGRDHGFPTYNHYRRLCKLPPITSFDDWPEVSEVEVRERVKELYRNPEHIDLYVGGVIEDPIEGSILGPTFACIIADQFIRSRDGDRFYFENPDQFTVSQIMALKRITLSSILCETADDLPFLPMNVFIVSNQSVVPCVSIPSLDLTPWRE</sequence>
<dbReference type="GO" id="GO:0006979">
    <property type="term" value="P:response to oxidative stress"/>
    <property type="evidence" value="ECO:0007669"/>
    <property type="project" value="InterPro"/>
</dbReference>
<keyword evidence="8" id="KW-1185">Reference proteome</keyword>
<proteinExistence type="predicted"/>
<accession>A0A9J2Q581</accession>
<dbReference type="AlphaFoldDB" id="A0A9J2Q581"/>
<comment type="catalytic activity">
    <reaction evidence="1">
        <text>2 a phenolic donor + H2O2 = 2 a phenolic radical donor + 2 H2O</text>
        <dbReference type="Rhea" id="RHEA:56136"/>
        <dbReference type="ChEBI" id="CHEBI:15377"/>
        <dbReference type="ChEBI" id="CHEBI:16240"/>
        <dbReference type="ChEBI" id="CHEBI:139520"/>
        <dbReference type="ChEBI" id="CHEBI:139521"/>
        <dbReference type="EC" id="1.11.1.7"/>
    </reaction>
</comment>
<keyword evidence="4 7" id="KW-0479">Metal-binding</keyword>
<name>A0A9J2Q581_ASCLU</name>
<evidence type="ECO:0000256" key="2">
    <source>
        <dbReference type="ARBA" id="ARBA00012313"/>
    </source>
</evidence>
<dbReference type="CDD" id="cd09823">
    <property type="entry name" value="peroxinectin_like"/>
    <property type="match status" value="1"/>
</dbReference>
<dbReference type="GO" id="GO:0140825">
    <property type="term" value="F:lactoperoxidase activity"/>
    <property type="evidence" value="ECO:0007669"/>
    <property type="project" value="UniProtKB-EC"/>
</dbReference>
<keyword evidence="7" id="KW-0349">Heme</keyword>
<dbReference type="PANTHER" id="PTHR11475">
    <property type="entry name" value="OXIDASE/PEROXIDASE"/>
    <property type="match status" value="1"/>
</dbReference>
<dbReference type="WBParaSite" id="ALUE_0001755601-mRNA-1">
    <property type="protein sequence ID" value="ALUE_0001755601-mRNA-1"/>
    <property type="gene ID" value="ALUE_0001755601"/>
</dbReference>
<feature type="binding site" description="axial binding residue" evidence="7">
    <location>
        <position position="258"/>
    </location>
    <ligand>
        <name>heme b</name>
        <dbReference type="ChEBI" id="CHEBI:60344"/>
    </ligand>
    <ligandPart>
        <name>Fe</name>
        <dbReference type="ChEBI" id="CHEBI:18248"/>
    </ligandPart>
</feature>
<dbReference type="InterPro" id="IPR019791">
    <property type="entry name" value="Haem_peroxidase_animal"/>
</dbReference>
<keyword evidence="3" id="KW-0575">Peroxidase</keyword>
<evidence type="ECO:0000256" key="7">
    <source>
        <dbReference type="PIRSR" id="PIRSR619791-2"/>
    </source>
</evidence>
<dbReference type="FunFam" id="1.10.640.10:FF:000007">
    <property type="entry name" value="Peroxidase mlt-7"/>
    <property type="match status" value="1"/>
</dbReference>
<dbReference type="GO" id="GO:0005615">
    <property type="term" value="C:extracellular space"/>
    <property type="evidence" value="ECO:0007669"/>
    <property type="project" value="TreeGrafter"/>
</dbReference>
<dbReference type="SUPFAM" id="SSF48113">
    <property type="entry name" value="Heme-dependent peroxidases"/>
    <property type="match status" value="1"/>
</dbReference>
<evidence type="ECO:0000256" key="5">
    <source>
        <dbReference type="ARBA" id="ARBA00022729"/>
    </source>
</evidence>
<dbReference type="Pfam" id="PF03098">
    <property type="entry name" value="An_peroxidase"/>
    <property type="match status" value="2"/>
</dbReference>
<dbReference type="Proteomes" id="UP000036681">
    <property type="component" value="Unplaced"/>
</dbReference>
<evidence type="ECO:0000313" key="8">
    <source>
        <dbReference type="Proteomes" id="UP000036681"/>
    </source>
</evidence>
<keyword evidence="7" id="KW-0408">Iron</keyword>
<dbReference type="PROSITE" id="PS50292">
    <property type="entry name" value="PEROXIDASE_3"/>
    <property type="match status" value="1"/>
</dbReference>
<evidence type="ECO:0000313" key="9">
    <source>
        <dbReference type="WBParaSite" id="ALUE_0001755601-mRNA-1"/>
    </source>
</evidence>
<evidence type="ECO:0000256" key="3">
    <source>
        <dbReference type="ARBA" id="ARBA00022559"/>
    </source>
</evidence>
<keyword evidence="5" id="KW-0732">Signal</keyword>
<reference evidence="9" key="1">
    <citation type="submission" date="2023-03" db="UniProtKB">
        <authorList>
            <consortium name="WormBaseParasite"/>
        </authorList>
    </citation>
    <scope>IDENTIFICATION</scope>
</reference>
<dbReference type="PRINTS" id="PR00457">
    <property type="entry name" value="ANPEROXIDASE"/>
</dbReference>
<dbReference type="InterPro" id="IPR037120">
    <property type="entry name" value="Haem_peroxidase_sf_animal"/>
</dbReference>
<dbReference type="PANTHER" id="PTHR11475:SF22">
    <property type="entry name" value="PEROXIDASE SKPO-1"/>
    <property type="match status" value="1"/>
</dbReference>
<organism evidence="8 9">
    <name type="scientific">Ascaris lumbricoides</name>
    <name type="common">Giant roundworm</name>
    <dbReference type="NCBI Taxonomy" id="6252"/>
    <lineage>
        <taxon>Eukaryota</taxon>
        <taxon>Metazoa</taxon>
        <taxon>Ecdysozoa</taxon>
        <taxon>Nematoda</taxon>
        <taxon>Chromadorea</taxon>
        <taxon>Rhabditida</taxon>
        <taxon>Spirurina</taxon>
        <taxon>Ascaridomorpha</taxon>
        <taxon>Ascaridoidea</taxon>
        <taxon>Ascarididae</taxon>
        <taxon>Ascaris</taxon>
    </lineage>
</organism>
<keyword evidence="3" id="KW-0560">Oxidoreductase</keyword>
<dbReference type="GO" id="GO:0020037">
    <property type="term" value="F:heme binding"/>
    <property type="evidence" value="ECO:0007669"/>
    <property type="project" value="InterPro"/>
</dbReference>
<dbReference type="InterPro" id="IPR010255">
    <property type="entry name" value="Haem_peroxidase_sf"/>
</dbReference>
<dbReference type="Gene3D" id="1.10.640.10">
    <property type="entry name" value="Haem peroxidase domain superfamily, animal type"/>
    <property type="match status" value="1"/>
</dbReference>
<protein>
    <recommendedName>
        <fullName evidence="2">peroxidase</fullName>
        <ecNumber evidence="2">1.11.1.7</ecNumber>
    </recommendedName>
</protein>
<dbReference type="GO" id="GO:0046872">
    <property type="term" value="F:metal ion binding"/>
    <property type="evidence" value="ECO:0007669"/>
    <property type="project" value="UniProtKB-KW"/>
</dbReference>
<evidence type="ECO:0000256" key="6">
    <source>
        <dbReference type="ARBA" id="ARBA00023157"/>
    </source>
</evidence>
<dbReference type="EC" id="1.11.1.7" evidence="2"/>
<evidence type="ECO:0000256" key="1">
    <source>
        <dbReference type="ARBA" id="ARBA00000189"/>
    </source>
</evidence>